<organism evidence="11 12">
    <name type="scientific">Vibrio aerogenes CECT 7868</name>
    <dbReference type="NCBI Taxonomy" id="1216006"/>
    <lineage>
        <taxon>Bacteria</taxon>
        <taxon>Pseudomonadati</taxon>
        <taxon>Pseudomonadota</taxon>
        <taxon>Gammaproteobacteria</taxon>
        <taxon>Vibrionales</taxon>
        <taxon>Vibrionaceae</taxon>
        <taxon>Vibrio</taxon>
    </lineage>
</organism>
<dbReference type="InterPro" id="IPR050485">
    <property type="entry name" value="Proline_metab_enzyme"/>
</dbReference>
<comment type="catalytic activity">
    <reaction evidence="4 5">
        <text>L-glutamate 5-semialdehyde + NAD(+) + H2O = L-glutamate + NADH + 2 H(+)</text>
        <dbReference type="Rhea" id="RHEA:30235"/>
        <dbReference type="ChEBI" id="CHEBI:15377"/>
        <dbReference type="ChEBI" id="CHEBI:15378"/>
        <dbReference type="ChEBI" id="CHEBI:29985"/>
        <dbReference type="ChEBI" id="CHEBI:57540"/>
        <dbReference type="ChEBI" id="CHEBI:57945"/>
        <dbReference type="ChEBI" id="CHEBI:58066"/>
        <dbReference type="EC" id="1.2.1.88"/>
    </reaction>
</comment>
<evidence type="ECO:0000256" key="5">
    <source>
        <dbReference type="PIRNR" id="PIRNR000197"/>
    </source>
</evidence>
<keyword evidence="2 5" id="KW-0560">Oxidoreductase</keyword>
<dbReference type="PIRSF" id="PIRSF000197">
    <property type="entry name" value="Bifunct_PutA"/>
    <property type="match status" value="1"/>
</dbReference>
<keyword evidence="5" id="KW-0642">Proline metabolism</keyword>
<comment type="similarity">
    <text evidence="5">In the C-terminal section; belongs to the aldehyde dehydrogenase family.</text>
</comment>
<feature type="coiled-coil region" evidence="7">
    <location>
        <begin position="621"/>
        <end position="648"/>
    </location>
</feature>
<proteinExistence type="inferred from homology"/>
<dbReference type="GO" id="GO:0003842">
    <property type="term" value="F:L-glutamate gamma-semialdehyde dehydrogenase activity"/>
    <property type="evidence" value="ECO:0007669"/>
    <property type="project" value="UniProtKB-UniRule"/>
</dbReference>
<dbReference type="Gene3D" id="3.40.605.10">
    <property type="entry name" value="Aldehyde Dehydrogenase, Chain A, domain 1"/>
    <property type="match status" value="1"/>
</dbReference>
<dbReference type="InterPro" id="IPR015590">
    <property type="entry name" value="Aldehyde_DH_dom"/>
</dbReference>
<sequence>MFTATDVLKPEFIEQPLDKLWSLISPLYMVDESQWLEELLPLATPSENENNEITLKTTELIEAIRADKKSVQMIDALLLEYSLDTQEGILLMCLAEALMRIPDKLTADAFIKDRLSIADWKSHLQNSDSVFVNASTWGLMITGKVVGISDIENTTPTSAVNRLVRKFSEPVIRQVMHQAMKIMGHQFVLGQTMSEAHENGRPMREKGYTYSFDMLGEAALTTADANKYFQDYLSAVESVGKEPHSGDPKLAPSLSIKLSALHPRYEVANRDRVMSELFDSLVRLITRARELDVGLTIDAEEMDRLELSLELFEKLYRHEVAKGWGKFGLVIQAYSKRALPVLAWLSALSAEQGDLIPVRLVKGAYWDSEIKLSQQHGFTGYPVYTRKESSDVSYLACARFLLSEHVRGRLFPQFASHNAQTVTAVAVMASHEDFEFQRLHGMGDGLFHYAMRMFKQAVRIYAPVGNHKDLLPYLVRRLLENGANSSFVHRLVDARCPVSALTEHPVDTLKRQKTFNNTAIALPPDIYETRKNSYGVNIDIESEVKPFEEKVNQWMASQWTAAPVINGTNLFESMIKDGASPVAVTAPYDRTVEAGKIVMATSEQVNIAVEEAARAFESWNQSSHEERADKLNCLADLLEENLEELVAICHKEAGKTIHDSIDEVREAVDFCRYYALQIKTMTPQEVQGFDQKKRLVSQQGRGVFVCISPWNFPLAIFLGQISAALVAGNTVVAKPAEQTSLIATRAVELMKDAGFPSGVIQLLVGNGAEIGTALTSHPLIAGVAFTGSTATAQRINQTLTERDAAPVPLIAETGGMNAMIVDSTALPEQVVRDVMRSAFASAGQRCSALRVLYVQRDIADRIIDLIRGAMNELSVGKPYLHSTDVGPVIDLQAKTKLVSHIEHMRHTQTLINQIPLSDECANGDFVAPTAFEIDSIHALDEEKFGPILHVVRFEAKDLKEVVEEINNTGYGLTMGVHTRNETTYRWIEKNALVGNCYINRDQVGAVVGVQPFGGQGLSGTGPKAGGPHYLYRFMKTSFSQI</sequence>
<evidence type="ECO:0000256" key="4">
    <source>
        <dbReference type="ARBA" id="ARBA00048142"/>
    </source>
</evidence>
<evidence type="ECO:0000259" key="8">
    <source>
        <dbReference type="Pfam" id="PF00171"/>
    </source>
</evidence>
<evidence type="ECO:0000256" key="6">
    <source>
        <dbReference type="PIRSR" id="PIRSR000197-1"/>
    </source>
</evidence>
<comment type="cofactor">
    <cofactor evidence="5">
        <name>FAD</name>
        <dbReference type="ChEBI" id="CHEBI:57692"/>
    </cofactor>
</comment>
<dbReference type="PANTHER" id="PTHR42862:SF1">
    <property type="entry name" value="DELTA-1-PYRROLINE-5-CARBOXYLATE DEHYDROGENASE 2, ISOFORM A-RELATED"/>
    <property type="match status" value="1"/>
</dbReference>
<evidence type="ECO:0000256" key="2">
    <source>
        <dbReference type="ARBA" id="ARBA00023002"/>
    </source>
</evidence>
<accession>A0A1M5VYG6</accession>
<evidence type="ECO:0000313" key="11">
    <source>
        <dbReference type="EMBL" id="SHH80247.1"/>
    </source>
</evidence>
<dbReference type="NCBIfam" id="TIGR01238">
    <property type="entry name" value="D1pyr5carbox3"/>
    <property type="match status" value="1"/>
</dbReference>
<dbReference type="InterPro" id="IPR002872">
    <property type="entry name" value="Proline_DH_dom"/>
</dbReference>
<dbReference type="STRING" id="1216006.VA7868_00556"/>
<evidence type="ECO:0000256" key="3">
    <source>
        <dbReference type="ARBA" id="ARBA00023027"/>
    </source>
</evidence>
<dbReference type="NCBIfam" id="NF008869">
    <property type="entry name" value="PRK11904.1"/>
    <property type="match status" value="1"/>
</dbReference>
<feature type="active site" evidence="6">
    <location>
        <position position="846"/>
    </location>
</feature>
<keyword evidence="5" id="KW-0805">Transcription regulation</keyword>
<comment type="similarity">
    <text evidence="5">In the N-terminal section; belongs to the proline dehydrogenase family.</text>
</comment>
<feature type="domain" description="Aldehyde dehydrogenase" evidence="8">
    <location>
        <begin position="581"/>
        <end position="1036"/>
    </location>
</feature>
<keyword evidence="5" id="KW-0678">Repressor</keyword>
<dbReference type="Pfam" id="PF01619">
    <property type="entry name" value="Pro_dh"/>
    <property type="match status" value="1"/>
</dbReference>
<dbReference type="GO" id="GO:0009898">
    <property type="term" value="C:cytoplasmic side of plasma membrane"/>
    <property type="evidence" value="ECO:0007669"/>
    <property type="project" value="TreeGrafter"/>
</dbReference>
<comment type="catalytic activity">
    <reaction evidence="5">
        <text>L-proline + a quinone = (S)-1-pyrroline-5-carboxylate + a quinol + H(+)</text>
        <dbReference type="Rhea" id="RHEA:23784"/>
        <dbReference type="ChEBI" id="CHEBI:15378"/>
        <dbReference type="ChEBI" id="CHEBI:17388"/>
        <dbReference type="ChEBI" id="CHEBI:24646"/>
        <dbReference type="ChEBI" id="CHEBI:60039"/>
        <dbReference type="ChEBI" id="CHEBI:132124"/>
        <dbReference type="EC" id="1.5.5.2"/>
    </reaction>
</comment>
<dbReference type="SUPFAM" id="SSF81935">
    <property type="entry name" value="N-terminal domain of bifunctional PutA protein"/>
    <property type="match status" value="1"/>
</dbReference>
<dbReference type="EC" id="1.5.5.2" evidence="5"/>
<evidence type="ECO:0000256" key="7">
    <source>
        <dbReference type="SAM" id="Coils"/>
    </source>
</evidence>
<keyword evidence="3 5" id="KW-0520">NAD</keyword>
<reference evidence="11 12" key="1">
    <citation type="submission" date="2016-11" db="EMBL/GenBank/DDBJ databases">
        <authorList>
            <person name="Jaros S."/>
            <person name="Januszkiewicz K."/>
            <person name="Wedrychowicz H."/>
        </authorList>
    </citation>
    <scope>NUCLEOTIDE SEQUENCE [LARGE SCALE GENOMIC DNA]</scope>
    <source>
        <strain evidence="11 12">CECT 7868</strain>
    </source>
</reference>
<dbReference type="PANTHER" id="PTHR42862">
    <property type="entry name" value="DELTA-1-PYRROLINE-5-CARBOXYLATE DEHYDROGENASE 1, ISOFORM A-RELATED"/>
    <property type="match status" value="1"/>
</dbReference>
<keyword evidence="7" id="KW-0175">Coiled coil</keyword>
<evidence type="ECO:0000256" key="1">
    <source>
        <dbReference type="ARBA" id="ARBA00004786"/>
    </source>
</evidence>
<dbReference type="Gene3D" id="3.20.20.220">
    <property type="match status" value="1"/>
</dbReference>
<dbReference type="EC" id="1.2.1.88" evidence="5"/>
<dbReference type="OrthoDB" id="9812625at2"/>
<name>A0A1M5VYG6_9VIBR</name>
<keyword evidence="5" id="KW-0804">Transcription</keyword>
<dbReference type="InterPro" id="IPR025703">
    <property type="entry name" value="Bifunct_PutA"/>
</dbReference>
<dbReference type="UniPathway" id="UPA00261">
    <property type="reaction ID" value="UER00373"/>
</dbReference>
<protein>
    <recommendedName>
        <fullName evidence="5">Bifunctional protein PutA</fullName>
    </recommendedName>
    <domain>
        <recommendedName>
            <fullName evidence="5">Proline dehydrogenase</fullName>
            <ecNumber evidence="5">1.5.5.2</ecNumber>
        </recommendedName>
        <alternativeName>
            <fullName evidence="5">Proline oxidase</fullName>
        </alternativeName>
    </domain>
    <domain>
        <recommendedName>
            <fullName evidence="5">Delta-1-pyrroline-5-carboxylate dehydrogenase</fullName>
            <shortName evidence="5">P5C dehydrogenase</shortName>
            <ecNumber evidence="5">1.2.1.88</ecNumber>
        </recommendedName>
        <alternativeName>
            <fullName evidence="5">L-glutamate gamma-semialdehyde dehydrogenase</fullName>
        </alternativeName>
    </domain>
</protein>
<feature type="domain" description="Proline dehydrogenase PutA" evidence="10">
    <location>
        <begin position="73"/>
        <end position="187"/>
    </location>
</feature>
<evidence type="ECO:0000259" key="10">
    <source>
        <dbReference type="Pfam" id="PF14850"/>
    </source>
</evidence>
<dbReference type="AlphaFoldDB" id="A0A1M5VYG6"/>
<comment type="function">
    <text evidence="5">Oxidizes proline to glutamate for use as a carbon and nitrogen source.</text>
</comment>
<dbReference type="EMBL" id="FQXZ01000006">
    <property type="protein sequence ID" value="SHH80247.1"/>
    <property type="molecule type" value="Genomic_DNA"/>
</dbReference>
<dbReference type="InterPro" id="IPR024089">
    <property type="entry name" value="PRODH_PutA_dom_I/II"/>
</dbReference>
<dbReference type="InterPro" id="IPR016161">
    <property type="entry name" value="Ald_DH/histidinol_DH"/>
</dbReference>
<dbReference type="InterPro" id="IPR016160">
    <property type="entry name" value="Ald_DH_CS_CYS"/>
</dbReference>
<comment type="pathway">
    <text evidence="5">Amino-acid degradation; L-proline degradation into L-glutamate; L-glutamate from L-proline: step 1/2.</text>
</comment>
<dbReference type="InterPro" id="IPR005933">
    <property type="entry name" value="PutA_C"/>
</dbReference>
<feature type="active site" evidence="6">
    <location>
        <position position="812"/>
    </location>
</feature>
<dbReference type="InterPro" id="IPR029041">
    <property type="entry name" value="FAD-linked_oxidoreductase-like"/>
</dbReference>
<dbReference type="Gene3D" id="1.20.5.460">
    <property type="entry name" value="Single helix bin"/>
    <property type="match status" value="1"/>
</dbReference>
<dbReference type="CDD" id="cd07125">
    <property type="entry name" value="ALDH_PutA-P5CDH"/>
    <property type="match status" value="1"/>
</dbReference>
<dbReference type="PROSITE" id="PS00070">
    <property type="entry name" value="ALDEHYDE_DEHYDR_CYS"/>
    <property type="match status" value="1"/>
</dbReference>
<dbReference type="Pfam" id="PF00171">
    <property type="entry name" value="Aldedh"/>
    <property type="match status" value="1"/>
</dbReference>
<dbReference type="GO" id="GO:0003677">
    <property type="term" value="F:DNA binding"/>
    <property type="evidence" value="ECO:0007669"/>
    <property type="project" value="UniProtKB-KW"/>
</dbReference>
<dbReference type="InterPro" id="IPR024082">
    <property type="entry name" value="PRODH_PutA_dom_II"/>
</dbReference>
<keyword evidence="5" id="KW-0274">FAD</keyword>
<dbReference type="RefSeq" id="WP_073602337.1">
    <property type="nucleotide sequence ID" value="NZ_FQXZ01000006.1"/>
</dbReference>
<dbReference type="InterPro" id="IPR016162">
    <property type="entry name" value="Ald_DH_N"/>
</dbReference>
<comment type="pathway">
    <text evidence="1 5">Amino-acid degradation; L-proline degradation into L-glutamate; L-glutamate from L-proline: step 2/2.</text>
</comment>
<gene>
    <name evidence="11" type="primary">putA</name>
    <name evidence="11" type="ORF">VA7868_00556</name>
</gene>
<dbReference type="InterPro" id="IPR016163">
    <property type="entry name" value="Ald_DH_C"/>
</dbReference>
<feature type="domain" description="Proline dehydrogenase" evidence="9">
    <location>
        <begin position="198"/>
        <end position="490"/>
    </location>
</feature>
<dbReference type="Pfam" id="PF14850">
    <property type="entry name" value="Pro_dh-DNA_bdg"/>
    <property type="match status" value="1"/>
</dbReference>
<keyword evidence="5" id="KW-0285">Flavoprotein</keyword>
<dbReference type="GO" id="GO:0010133">
    <property type="term" value="P:L-proline catabolic process to L-glutamate"/>
    <property type="evidence" value="ECO:0007669"/>
    <property type="project" value="UniProtKB-UniRule"/>
</dbReference>
<dbReference type="FunFam" id="3.40.309.10:FF:000005">
    <property type="entry name" value="1-pyrroline-5-carboxylate dehydrogenase 1"/>
    <property type="match status" value="1"/>
</dbReference>
<dbReference type="GO" id="GO:0003700">
    <property type="term" value="F:DNA-binding transcription factor activity"/>
    <property type="evidence" value="ECO:0007669"/>
    <property type="project" value="InterPro"/>
</dbReference>
<keyword evidence="12" id="KW-1185">Reference proteome</keyword>
<dbReference type="SUPFAM" id="SSF51730">
    <property type="entry name" value="FAD-linked oxidoreductase"/>
    <property type="match status" value="1"/>
</dbReference>
<keyword evidence="5" id="KW-0238">DNA-binding</keyword>
<evidence type="ECO:0000313" key="12">
    <source>
        <dbReference type="Proteomes" id="UP000184608"/>
    </source>
</evidence>
<dbReference type="SUPFAM" id="SSF53720">
    <property type="entry name" value="ALDH-like"/>
    <property type="match status" value="1"/>
</dbReference>
<evidence type="ECO:0000259" key="9">
    <source>
        <dbReference type="Pfam" id="PF01619"/>
    </source>
</evidence>
<dbReference type="GO" id="GO:0004657">
    <property type="term" value="F:proline dehydrogenase activity"/>
    <property type="evidence" value="ECO:0007669"/>
    <property type="project" value="UniProtKB-UniRule"/>
</dbReference>
<dbReference type="Gene3D" id="3.40.309.10">
    <property type="entry name" value="Aldehyde Dehydrogenase, Chain A, domain 2"/>
    <property type="match status" value="1"/>
</dbReference>
<dbReference type="Proteomes" id="UP000184608">
    <property type="component" value="Unassembled WGS sequence"/>
</dbReference>